<dbReference type="InterPro" id="IPR003838">
    <property type="entry name" value="ABC3_permease_C"/>
</dbReference>
<dbReference type="RefSeq" id="WP_184832311.1">
    <property type="nucleotide sequence ID" value="NZ_JACHMN010000001.1"/>
</dbReference>
<keyword evidence="2" id="KW-1003">Cell membrane</keyword>
<sequence>MGRLLLIVRLARRDLRRRPIEAIMALLVIAVATTTLTIGLALTGVTDNPYQQTRVVTSGPDVVANIMPLDGSTLEPATVDDLVHAPGVVDHSGPFPLVYTDITANGHTLEVEAIGREEAPASIDQPKLTQGGWVHDGEVVLDRGFADTLGAHVGDEVTVGGRPFRIAGTAVTAALPAYPSNLCHLACMSPSFVPGRAADIGLVWLTAADLSALTTPTTPVTYLVNLRLADPDAAEAFVDARRQGLTVPLFTWQDVRGEDNGVVQIAQAALQVGGVLLALLAIAGMTVLAGRRMTEQTRRVGLLKAIGATPELIAAALLAEHLVLALIAAAAGLGLGWLLTPLFTSTGAGLVGAPGAPAVTISTITIVAGVAFAVALAATIGPALRAVRRSTVAALADPARLPRRRAWLNALSAQLPVPLLLGLRILARRPRRALLNTLSTAVTVTGLVTILVSWHVNGLGSAGLGNLRTVRLTQVTTTITVMLVVLATVNTVFMAWATVSDARHSSALARAFGATPAHISSGLSVAQLLPAFVGAAAGLPVGVLLYRAATQVPELVVPPLWQLIAVLVGTLLAVSALTALPARLAARRPVSEILRSEPA</sequence>
<evidence type="ECO:0000313" key="10">
    <source>
        <dbReference type="EMBL" id="MBB5867504.1"/>
    </source>
</evidence>
<feature type="transmembrane region" description="Helical" evidence="7">
    <location>
        <begin position="476"/>
        <end position="499"/>
    </location>
</feature>
<comment type="similarity">
    <text evidence="6">Belongs to the ABC-4 integral membrane protein family.</text>
</comment>
<evidence type="ECO:0000259" key="9">
    <source>
        <dbReference type="Pfam" id="PF12704"/>
    </source>
</evidence>
<dbReference type="InterPro" id="IPR025857">
    <property type="entry name" value="MacB_PCD"/>
</dbReference>
<dbReference type="AlphaFoldDB" id="A0A841BGU5"/>
<evidence type="ECO:0000256" key="4">
    <source>
        <dbReference type="ARBA" id="ARBA00022989"/>
    </source>
</evidence>
<feature type="transmembrane region" description="Helical" evidence="7">
    <location>
        <begin position="268"/>
        <end position="291"/>
    </location>
</feature>
<evidence type="ECO:0000259" key="8">
    <source>
        <dbReference type="Pfam" id="PF02687"/>
    </source>
</evidence>
<feature type="transmembrane region" description="Helical" evidence="7">
    <location>
        <begin position="528"/>
        <end position="548"/>
    </location>
</feature>
<dbReference type="GO" id="GO:0022857">
    <property type="term" value="F:transmembrane transporter activity"/>
    <property type="evidence" value="ECO:0007669"/>
    <property type="project" value="TreeGrafter"/>
</dbReference>
<feature type="transmembrane region" description="Helical" evidence="7">
    <location>
        <begin position="433"/>
        <end position="456"/>
    </location>
</feature>
<keyword evidence="11" id="KW-1185">Reference proteome</keyword>
<reference evidence="10 11" key="1">
    <citation type="submission" date="2020-08" db="EMBL/GenBank/DDBJ databases">
        <title>Sequencing the genomes of 1000 actinobacteria strains.</title>
        <authorList>
            <person name="Klenk H.-P."/>
        </authorList>
    </citation>
    <scope>NUCLEOTIDE SEQUENCE [LARGE SCALE GENOMIC DNA]</scope>
    <source>
        <strain evidence="10 11">DSM 45362</strain>
    </source>
</reference>
<name>A0A841BGU5_9ACTN</name>
<feature type="domain" description="ABC3 transporter permease C-terminal" evidence="8">
    <location>
        <begin position="479"/>
        <end position="588"/>
    </location>
</feature>
<dbReference type="GO" id="GO:0005886">
    <property type="term" value="C:plasma membrane"/>
    <property type="evidence" value="ECO:0007669"/>
    <property type="project" value="UniProtKB-SubCell"/>
</dbReference>
<proteinExistence type="inferred from homology"/>
<organism evidence="10 11">
    <name type="scientific">Allocatelliglobosispora scoriae</name>
    <dbReference type="NCBI Taxonomy" id="643052"/>
    <lineage>
        <taxon>Bacteria</taxon>
        <taxon>Bacillati</taxon>
        <taxon>Actinomycetota</taxon>
        <taxon>Actinomycetes</taxon>
        <taxon>Micromonosporales</taxon>
        <taxon>Micromonosporaceae</taxon>
        <taxon>Allocatelliglobosispora</taxon>
    </lineage>
</organism>
<keyword evidence="4 7" id="KW-1133">Transmembrane helix</keyword>
<evidence type="ECO:0000256" key="5">
    <source>
        <dbReference type="ARBA" id="ARBA00023136"/>
    </source>
</evidence>
<feature type="domain" description="MacB-like periplasmic core" evidence="9">
    <location>
        <begin position="27"/>
        <end position="240"/>
    </location>
</feature>
<evidence type="ECO:0000256" key="1">
    <source>
        <dbReference type="ARBA" id="ARBA00004651"/>
    </source>
</evidence>
<dbReference type="PANTHER" id="PTHR30572:SF4">
    <property type="entry name" value="ABC TRANSPORTER PERMEASE YTRF"/>
    <property type="match status" value="1"/>
</dbReference>
<dbReference type="InterPro" id="IPR050250">
    <property type="entry name" value="Macrolide_Exporter_MacB"/>
</dbReference>
<feature type="domain" description="ABC3 transporter permease C-terminal" evidence="8">
    <location>
        <begin position="274"/>
        <end position="390"/>
    </location>
</feature>
<protein>
    <submittedName>
        <fullName evidence="10">Putative ABC transport system permease protein</fullName>
    </submittedName>
</protein>
<comment type="caution">
    <text evidence="10">The sequence shown here is derived from an EMBL/GenBank/DDBJ whole genome shotgun (WGS) entry which is preliminary data.</text>
</comment>
<keyword evidence="5 7" id="KW-0472">Membrane</keyword>
<dbReference type="PANTHER" id="PTHR30572">
    <property type="entry name" value="MEMBRANE COMPONENT OF TRANSPORTER-RELATED"/>
    <property type="match status" value="1"/>
</dbReference>
<gene>
    <name evidence="10" type="ORF">F4553_000883</name>
</gene>
<keyword evidence="3 7" id="KW-0812">Transmembrane</keyword>
<feature type="transmembrane region" description="Helical" evidence="7">
    <location>
        <begin position="560"/>
        <end position="580"/>
    </location>
</feature>
<dbReference type="EMBL" id="JACHMN010000001">
    <property type="protein sequence ID" value="MBB5867504.1"/>
    <property type="molecule type" value="Genomic_DNA"/>
</dbReference>
<feature type="transmembrane region" description="Helical" evidence="7">
    <location>
        <begin position="359"/>
        <end position="380"/>
    </location>
</feature>
<dbReference type="Proteomes" id="UP000587527">
    <property type="component" value="Unassembled WGS sequence"/>
</dbReference>
<dbReference type="Pfam" id="PF12704">
    <property type="entry name" value="MacB_PCD"/>
    <property type="match status" value="1"/>
</dbReference>
<evidence type="ECO:0000313" key="11">
    <source>
        <dbReference type="Proteomes" id="UP000587527"/>
    </source>
</evidence>
<feature type="transmembrane region" description="Helical" evidence="7">
    <location>
        <begin position="312"/>
        <end position="339"/>
    </location>
</feature>
<evidence type="ECO:0000256" key="6">
    <source>
        <dbReference type="ARBA" id="ARBA00038076"/>
    </source>
</evidence>
<evidence type="ECO:0000256" key="3">
    <source>
        <dbReference type="ARBA" id="ARBA00022692"/>
    </source>
</evidence>
<dbReference type="Pfam" id="PF02687">
    <property type="entry name" value="FtsX"/>
    <property type="match status" value="2"/>
</dbReference>
<evidence type="ECO:0000256" key="7">
    <source>
        <dbReference type="SAM" id="Phobius"/>
    </source>
</evidence>
<evidence type="ECO:0000256" key="2">
    <source>
        <dbReference type="ARBA" id="ARBA00022475"/>
    </source>
</evidence>
<comment type="subcellular location">
    <subcellularLocation>
        <location evidence="1">Cell membrane</location>
        <topology evidence="1">Multi-pass membrane protein</topology>
    </subcellularLocation>
</comment>
<feature type="transmembrane region" description="Helical" evidence="7">
    <location>
        <begin position="20"/>
        <end position="42"/>
    </location>
</feature>
<accession>A0A841BGU5</accession>